<dbReference type="Proteomes" id="UP000032232">
    <property type="component" value="Unassembled WGS sequence"/>
</dbReference>
<dbReference type="Pfam" id="PF08450">
    <property type="entry name" value="SGL"/>
    <property type="match status" value="1"/>
</dbReference>
<dbReference type="OrthoDB" id="2633250at2"/>
<comment type="cofactor">
    <cofactor evidence="3">
        <name>Zn(2+)</name>
        <dbReference type="ChEBI" id="CHEBI:29105"/>
    </cofactor>
    <text evidence="3">Binds 1 divalent metal cation per subunit.</text>
</comment>
<protein>
    <submittedName>
        <fullName evidence="5">AraB_2 protein</fullName>
        <ecNumber evidence="5">3.1.1.15</ecNumber>
    </submittedName>
</protein>
<evidence type="ECO:0000259" key="4">
    <source>
        <dbReference type="Pfam" id="PF08450"/>
    </source>
</evidence>
<feature type="binding site" evidence="3">
    <location>
        <position position="193"/>
    </location>
    <ligand>
        <name>a divalent metal cation</name>
        <dbReference type="ChEBI" id="CHEBI:60240"/>
    </ligand>
</feature>
<feature type="domain" description="SMP-30/Gluconolactonase/LRE-like region" evidence="4">
    <location>
        <begin position="13"/>
        <end position="252"/>
    </location>
</feature>
<keyword evidence="3" id="KW-0479">Metal-binding</keyword>
<dbReference type="SUPFAM" id="SSF63829">
    <property type="entry name" value="Calcium-dependent phosphotriesterase"/>
    <property type="match status" value="1"/>
</dbReference>
<keyword evidence="3" id="KW-0862">Zinc</keyword>
<feature type="binding site" evidence="3">
    <location>
        <position position="116"/>
    </location>
    <ligand>
        <name>substrate</name>
    </ligand>
</feature>
<gene>
    <name evidence="5" type="primary">araB_2</name>
    <name evidence="5" type="ORF">jaqu_37860</name>
</gene>
<evidence type="ECO:0000256" key="1">
    <source>
        <dbReference type="ARBA" id="ARBA00008853"/>
    </source>
</evidence>
<dbReference type="GO" id="GO:0050021">
    <property type="term" value="F:L-arabinonolactonase activity"/>
    <property type="evidence" value="ECO:0007669"/>
    <property type="project" value="UniProtKB-EC"/>
</dbReference>
<keyword evidence="6" id="KW-1185">Reference proteome</keyword>
<feature type="binding site" evidence="3">
    <location>
        <position position="15"/>
    </location>
    <ligand>
        <name>a divalent metal cation</name>
        <dbReference type="ChEBI" id="CHEBI:60240"/>
    </ligand>
</feature>
<keyword evidence="5" id="KW-0378">Hydrolase</keyword>
<dbReference type="STRING" id="935700.jaqu_37860"/>
<evidence type="ECO:0000313" key="5">
    <source>
        <dbReference type="EMBL" id="KIT14496.1"/>
    </source>
</evidence>
<dbReference type="AlphaFoldDB" id="A0A0D1EC58"/>
<dbReference type="GO" id="GO:0005509">
    <property type="term" value="F:calcium ion binding"/>
    <property type="evidence" value="ECO:0007669"/>
    <property type="project" value="TreeGrafter"/>
</dbReference>
<dbReference type="PANTHER" id="PTHR10907">
    <property type="entry name" value="REGUCALCIN"/>
    <property type="match status" value="1"/>
</dbReference>
<comment type="similarity">
    <text evidence="1">Belongs to the SMP-30/CGR1 family.</text>
</comment>
<feature type="active site" description="Proton donor/acceptor" evidence="2">
    <location>
        <position position="193"/>
    </location>
</feature>
<feature type="binding site" evidence="3">
    <location>
        <position position="96"/>
    </location>
    <ligand>
        <name>substrate</name>
    </ligand>
</feature>
<dbReference type="EMBL" id="JYFE01000074">
    <property type="protein sequence ID" value="KIT14496.1"/>
    <property type="molecule type" value="Genomic_DNA"/>
</dbReference>
<evidence type="ECO:0000256" key="3">
    <source>
        <dbReference type="PIRSR" id="PIRSR605511-2"/>
    </source>
</evidence>
<proteinExistence type="inferred from homology"/>
<reference evidence="5 6" key="1">
    <citation type="submission" date="2015-02" db="EMBL/GenBank/DDBJ databases">
        <title>Genome Sequence of Jannaschia aquimarina DSM28248, a member of the Roseobacter clade.</title>
        <authorList>
            <person name="Voget S."/>
            <person name="Daniel R."/>
        </authorList>
    </citation>
    <scope>NUCLEOTIDE SEQUENCE [LARGE SCALE GENOMIC DNA]</scope>
    <source>
        <strain evidence="5 6">GSW-M26</strain>
    </source>
</reference>
<accession>A0A0D1EC58</accession>
<organism evidence="5 6">
    <name type="scientific">Jannaschia aquimarina</name>
    <dbReference type="NCBI Taxonomy" id="935700"/>
    <lineage>
        <taxon>Bacteria</taxon>
        <taxon>Pseudomonadati</taxon>
        <taxon>Pseudomonadota</taxon>
        <taxon>Alphaproteobacteria</taxon>
        <taxon>Rhodobacterales</taxon>
        <taxon>Roseobacteraceae</taxon>
        <taxon>Jannaschia</taxon>
    </lineage>
</organism>
<dbReference type="GO" id="GO:0019853">
    <property type="term" value="P:L-ascorbic acid biosynthetic process"/>
    <property type="evidence" value="ECO:0007669"/>
    <property type="project" value="TreeGrafter"/>
</dbReference>
<dbReference type="InterPro" id="IPR005511">
    <property type="entry name" value="SMP-30"/>
</dbReference>
<dbReference type="EC" id="3.1.1.15" evidence="5"/>
<name>A0A0D1EC58_9RHOB</name>
<feature type="binding site" evidence="3">
    <location>
        <position position="143"/>
    </location>
    <ligand>
        <name>a divalent metal cation</name>
        <dbReference type="ChEBI" id="CHEBI:60240"/>
    </ligand>
</feature>
<dbReference type="Gene3D" id="2.120.10.30">
    <property type="entry name" value="TolB, C-terminal domain"/>
    <property type="match status" value="1"/>
</dbReference>
<evidence type="ECO:0000313" key="6">
    <source>
        <dbReference type="Proteomes" id="UP000032232"/>
    </source>
</evidence>
<dbReference type="PRINTS" id="PR01790">
    <property type="entry name" value="SMP30FAMILY"/>
</dbReference>
<comment type="caution">
    <text evidence="5">The sequence shown here is derived from an EMBL/GenBank/DDBJ whole genome shotgun (WGS) entry which is preliminary data.</text>
</comment>
<dbReference type="InterPro" id="IPR013658">
    <property type="entry name" value="SGL"/>
</dbReference>
<dbReference type="PATRIC" id="fig|935700.4.peg.3902"/>
<dbReference type="RefSeq" id="WP_043920530.1">
    <property type="nucleotide sequence ID" value="NZ_FZPF01000010.1"/>
</dbReference>
<feature type="binding site" evidence="3">
    <location>
        <position position="98"/>
    </location>
    <ligand>
        <name>substrate</name>
    </ligand>
</feature>
<sequence length="286" mass="31561">MTPRVYDDRRCRLGEGALWHPERQQLFWFDITARKLLTRSAAGPQEWEWDEPVSAAGWIDRETLMVVSASGFWRFAIADGSRDLLAPLEADDPLTRSNDGRADPVGGFWVGTMGLDADPEAGAVYRYFRGEVRKLFEGVTIPNSICFSPDRDFAYFTDTAVGVLWRQRLDRAGWPSGRPEALVDFGPVGLAPDGAVCDAQGNIWIAQWGAWRVACHAPDGQFRQALQVSAAHTTCPAFGGPDLRHMFVTSATQGLPDGALDHQPGGGLTWVAEMPVRGQREHRVVP</sequence>
<dbReference type="InterPro" id="IPR011042">
    <property type="entry name" value="6-blade_b-propeller_TolB-like"/>
</dbReference>
<dbReference type="GO" id="GO:0004341">
    <property type="term" value="F:gluconolactonase activity"/>
    <property type="evidence" value="ECO:0007669"/>
    <property type="project" value="TreeGrafter"/>
</dbReference>
<evidence type="ECO:0000256" key="2">
    <source>
        <dbReference type="PIRSR" id="PIRSR605511-1"/>
    </source>
</evidence>
<dbReference type="PANTHER" id="PTHR10907:SF47">
    <property type="entry name" value="REGUCALCIN"/>
    <property type="match status" value="1"/>
</dbReference>